<evidence type="ECO:0000313" key="6">
    <source>
        <dbReference type="Proteomes" id="UP000541558"/>
    </source>
</evidence>
<evidence type="ECO:0000256" key="1">
    <source>
        <dbReference type="ARBA" id="ARBA00006484"/>
    </source>
</evidence>
<dbReference type="AlphaFoldDB" id="A0A8H5BB42"/>
<protein>
    <recommendedName>
        <fullName evidence="7">NAD(P)-binding protein</fullName>
    </recommendedName>
</protein>
<dbReference type="PANTHER" id="PTHR43490:SF99">
    <property type="entry name" value="SHORT-CHAIN DEHYDROGENASE_REDUCTASE"/>
    <property type="match status" value="1"/>
</dbReference>
<dbReference type="SUPFAM" id="SSF51735">
    <property type="entry name" value="NAD(P)-binding Rossmann-fold domains"/>
    <property type="match status" value="1"/>
</dbReference>
<proteinExistence type="inferred from homology"/>
<name>A0A8H5BB42_9AGAR</name>
<evidence type="ECO:0000313" key="5">
    <source>
        <dbReference type="EMBL" id="KAF5319967.1"/>
    </source>
</evidence>
<dbReference type="OrthoDB" id="1933717at2759"/>
<organism evidence="5 6">
    <name type="scientific">Ephemerocybe angulata</name>
    <dbReference type="NCBI Taxonomy" id="980116"/>
    <lineage>
        <taxon>Eukaryota</taxon>
        <taxon>Fungi</taxon>
        <taxon>Dikarya</taxon>
        <taxon>Basidiomycota</taxon>
        <taxon>Agaricomycotina</taxon>
        <taxon>Agaricomycetes</taxon>
        <taxon>Agaricomycetidae</taxon>
        <taxon>Agaricales</taxon>
        <taxon>Agaricineae</taxon>
        <taxon>Psathyrellaceae</taxon>
        <taxon>Ephemerocybe</taxon>
    </lineage>
</organism>
<dbReference type="PANTHER" id="PTHR43490">
    <property type="entry name" value="(+)-NEOMENTHOL DEHYDROGENASE"/>
    <property type="match status" value="1"/>
</dbReference>
<comment type="similarity">
    <text evidence="1 4">Belongs to the short-chain dehydrogenases/reductases (SDR) family.</text>
</comment>
<dbReference type="PRINTS" id="PR00080">
    <property type="entry name" value="SDRFAMILY"/>
</dbReference>
<gene>
    <name evidence="5" type="ORF">D9611_011085</name>
</gene>
<dbReference type="GO" id="GO:0016491">
    <property type="term" value="F:oxidoreductase activity"/>
    <property type="evidence" value="ECO:0007669"/>
    <property type="project" value="UniProtKB-KW"/>
</dbReference>
<comment type="caution">
    <text evidence="5">The sequence shown here is derived from an EMBL/GenBank/DDBJ whole genome shotgun (WGS) entry which is preliminary data.</text>
</comment>
<dbReference type="Proteomes" id="UP000541558">
    <property type="component" value="Unassembled WGS sequence"/>
</dbReference>
<evidence type="ECO:0000256" key="4">
    <source>
        <dbReference type="RuleBase" id="RU000363"/>
    </source>
</evidence>
<dbReference type="PRINTS" id="PR00081">
    <property type="entry name" value="GDHRDH"/>
</dbReference>
<keyword evidence="3" id="KW-0560">Oxidoreductase</keyword>
<evidence type="ECO:0000256" key="2">
    <source>
        <dbReference type="ARBA" id="ARBA00022857"/>
    </source>
</evidence>
<sequence>MIQAAQSPINPPISHSQTVLKSKIIMSKVILVTGGNAGIGYELVKLLASKPEGHKVYLGARNQKSGKEVQDALNAEGLKNVHFIQIDVTDPATIASAKESIESSDGKLDVLVNNAGISEMDKPQKATTIDVAVVRRTMETNLFGLIQTTTAFVPLLRKSPQAVILNVSTDMASNTTMSTIDIDFLHVVAYNTSKAAANSYTIALAHELKADKIKVNAVTPGFTTTKLNGYRPGGKTSAQGAEILAPWALLDENGPTGLFIDEHGKELAW</sequence>
<dbReference type="InterPro" id="IPR036291">
    <property type="entry name" value="NAD(P)-bd_dom_sf"/>
</dbReference>
<dbReference type="InterPro" id="IPR002347">
    <property type="entry name" value="SDR_fam"/>
</dbReference>
<keyword evidence="6" id="KW-1185">Reference proteome</keyword>
<accession>A0A8H5BB42</accession>
<keyword evidence="2" id="KW-0521">NADP</keyword>
<reference evidence="5 6" key="1">
    <citation type="journal article" date="2020" name="ISME J.">
        <title>Uncovering the hidden diversity of litter-decomposition mechanisms in mushroom-forming fungi.</title>
        <authorList>
            <person name="Floudas D."/>
            <person name="Bentzer J."/>
            <person name="Ahren D."/>
            <person name="Johansson T."/>
            <person name="Persson P."/>
            <person name="Tunlid A."/>
        </authorList>
    </citation>
    <scope>NUCLEOTIDE SEQUENCE [LARGE SCALE GENOMIC DNA]</scope>
    <source>
        <strain evidence="5 6">CBS 175.51</strain>
    </source>
</reference>
<dbReference type="Pfam" id="PF00106">
    <property type="entry name" value="adh_short"/>
    <property type="match status" value="1"/>
</dbReference>
<dbReference type="Gene3D" id="3.40.50.720">
    <property type="entry name" value="NAD(P)-binding Rossmann-like Domain"/>
    <property type="match status" value="1"/>
</dbReference>
<evidence type="ECO:0008006" key="7">
    <source>
        <dbReference type="Google" id="ProtNLM"/>
    </source>
</evidence>
<dbReference type="EMBL" id="JAACJK010000172">
    <property type="protein sequence ID" value="KAF5319967.1"/>
    <property type="molecule type" value="Genomic_DNA"/>
</dbReference>
<evidence type="ECO:0000256" key="3">
    <source>
        <dbReference type="ARBA" id="ARBA00023002"/>
    </source>
</evidence>